<dbReference type="Proteomes" id="UP001152797">
    <property type="component" value="Unassembled WGS sequence"/>
</dbReference>
<reference evidence="2" key="1">
    <citation type="submission" date="2022-10" db="EMBL/GenBank/DDBJ databases">
        <authorList>
            <person name="Chen Y."/>
            <person name="Dougan E. K."/>
            <person name="Chan C."/>
            <person name="Rhodes N."/>
            <person name="Thang M."/>
        </authorList>
    </citation>
    <scope>NUCLEOTIDE SEQUENCE</scope>
</reference>
<reference evidence="3 4" key="2">
    <citation type="submission" date="2024-05" db="EMBL/GenBank/DDBJ databases">
        <authorList>
            <person name="Chen Y."/>
            <person name="Shah S."/>
            <person name="Dougan E. K."/>
            <person name="Thang M."/>
            <person name="Chan C."/>
        </authorList>
    </citation>
    <scope>NUCLEOTIDE SEQUENCE [LARGE SCALE GENOMIC DNA]</scope>
</reference>
<dbReference type="EMBL" id="CAMXCT030003937">
    <property type="protein sequence ID" value="CAL4794292.1"/>
    <property type="molecule type" value="Genomic_DNA"/>
</dbReference>
<sequence length="179" mass="19875">ETKPRVYKVAAKAAEKDIRSSLSTPLPEKNEEQSGSGEIGGDTMKVLIDEANRTLKSLQETDPREKTLGTKVSEAKMFQLRRQLDEMKKISLRPFRLSKIGHYHVNGLLDSGARHPLRPRRKGEKVDHYPKVQVTLAGDQQVTMSLPPTGVIIGDESGEPIMPMDILATSLNCTITWNG</sequence>
<gene>
    <name evidence="2" type="ORF">C1SCF055_LOCUS32573</name>
</gene>
<organism evidence="2">
    <name type="scientific">Cladocopium goreaui</name>
    <dbReference type="NCBI Taxonomy" id="2562237"/>
    <lineage>
        <taxon>Eukaryota</taxon>
        <taxon>Sar</taxon>
        <taxon>Alveolata</taxon>
        <taxon>Dinophyceae</taxon>
        <taxon>Suessiales</taxon>
        <taxon>Symbiodiniaceae</taxon>
        <taxon>Cladocopium</taxon>
    </lineage>
</organism>
<protein>
    <submittedName>
        <fullName evidence="2">Uncharacterized protein</fullName>
    </submittedName>
</protein>
<name>A0A9P1DAY4_9DINO</name>
<feature type="non-terminal residue" evidence="2">
    <location>
        <position position="1"/>
    </location>
</feature>
<evidence type="ECO:0000256" key="1">
    <source>
        <dbReference type="SAM" id="MobiDB-lite"/>
    </source>
</evidence>
<comment type="caution">
    <text evidence="2">The sequence shown here is derived from an EMBL/GenBank/DDBJ whole genome shotgun (WGS) entry which is preliminary data.</text>
</comment>
<proteinExistence type="predicted"/>
<feature type="region of interest" description="Disordered" evidence="1">
    <location>
        <begin position="10"/>
        <end position="42"/>
    </location>
</feature>
<keyword evidence="4" id="KW-1185">Reference proteome</keyword>
<evidence type="ECO:0000313" key="4">
    <source>
        <dbReference type="Proteomes" id="UP001152797"/>
    </source>
</evidence>
<evidence type="ECO:0000313" key="2">
    <source>
        <dbReference type="EMBL" id="CAI4006980.1"/>
    </source>
</evidence>
<dbReference type="EMBL" id="CAMXCT020003937">
    <property type="protein sequence ID" value="CAL1160355.1"/>
    <property type="molecule type" value="Genomic_DNA"/>
</dbReference>
<dbReference type="EMBL" id="CAMXCT010003937">
    <property type="protein sequence ID" value="CAI4006980.1"/>
    <property type="molecule type" value="Genomic_DNA"/>
</dbReference>
<accession>A0A9P1DAY4</accession>
<dbReference type="AlphaFoldDB" id="A0A9P1DAY4"/>
<evidence type="ECO:0000313" key="3">
    <source>
        <dbReference type="EMBL" id="CAL4794292.1"/>
    </source>
</evidence>